<feature type="compositionally biased region" description="Basic and acidic residues" evidence="3">
    <location>
        <begin position="112"/>
        <end position="141"/>
    </location>
</feature>
<evidence type="ECO:0000313" key="6">
    <source>
        <dbReference type="Proteomes" id="UP000655287"/>
    </source>
</evidence>
<feature type="domain" description="Nitroreductase" evidence="4">
    <location>
        <begin position="29"/>
        <end position="238"/>
    </location>
</feature>
<gene>
    <name evidence="5" type="ORF">Sru01_35380</name>
</gene>
<evidence type="ECO:0000259" key="4">
    <source>
        <dbReference type="Pfam" id="PF00881"/>
    </source>
</evidence>
<dbReference type="EMBL" id="BOOU01000050">
    <property type="protein sequence ID" value="GII78556.1"/>
    <property type="molecule type" value="Genomic_DNA"/>
</dbReference>
<dbReference type="CDD" id="cd02062">
    <property type="entry name" value="Nitro_FMN_reductase"/>
    <property type="match status" value="1"/>
</dbReference>
<dbReference type="PANTHER" id="PTHR43673">
    <property type="entry name" value="NAD(P)H NITROREDUCTASE YDGI-RELATED"/>
    <property type="match status" value="1"/>
</dbReference>
<reference evidence="5" key="1">
    <citation type="submission" date="2021-01" db="EMBL/GenBank/DDBJ databases">
        <title>Whole genome shotgun sequence of Sphaerisporangium rufum NBRC 109079.</title>
        <authorList>
            <person name="Komaki H."/>
            <person name="Tamura T."/>
        </authorList>
    </citation>
    <scope>NUCLEOTIDE SEQUENCE</scope>
    <source>
        <strain evidence="5">NBRC 109079</strain>
    </source>
</reference>
<sequence length="272" mass="29515">MAEPGTQKPAGPVREPLITDLETVLTTTRAVRRRLDLARPVPRELVLDCLRLALQAPTGGDAEDWRFVLVGDPATRARIGEEYRRLFDLHVRPRLPALQAGATMRAGPPGSDPERGRDLGRDGAQDLGHDRDGAQDAGHDLDGAARRRRARVYAGAAYLAENIGRAPWLVLACATRPNRSPKIAAAVYGSVFPAVWSFQLALRSHGLGSIITTLHLRDPAEVTRILGIPDGVTQCALLPVAYTLGTDFRPAARRPVAEVTYLDQWARPLPAG</sequence>
<dbReference type="AlphaFoldDB" id="A0A919R534"/>
<evidence type="ECO:0000313" key="5">
    <source>
        <dbReference type="EMBL" id="GII78556.1"/>
    </source>
</evidence>
<name>A0A919R534_9ACTN</name>
<dbReference type="Gene3D" id="3.40.109.10">
    <property type="entry name" value="NADH Oxidase"/>
    <property type="match status" value="1"/>
</dbReference>
<dbReference type="Proteomes" id="UP000655287">
    <property type="component" value="Unassembled WGS sequence"/>
</dbReference>
<dbReference type="Pfam" id="PF00881">
    <property type="entry name" value="Nitroreductase"/>
    <property type="match status" value="1"/>
</dbReference>
<protein>
    <submittedName>
        <fullName evidence="5">Oxidoreductase</fullName>
    </submittedName>
</protein>
<proteinExistence type="inferred from homology"/>
<comment type="similarity">
    <text evidence="1">Belongs to the nitroreductase family.</text>
</comment>
<dbReference type="GO" id="GO:0016491">
    <property type="term" value="F:oxidoreductase activity"/>
    <property type="evidence" value="ECO:0007669"/>
    <property type="project" value="UniProtKB-KW"/>
</dbReference>
<comment type="caution">
    <text evidence="5">The sequence shown here is derived from an EMBL/GenBank/DDBJ whole genome shotgun (WGS) entry which is preliminary data.</text>
</comment>
<keyword evidence="2" id="KW-0560">Oxidoreductase</keyword>
<dbReference type="SUPFAM" id="SSF55469">
    <property type="entry name" value="FMN-dependent nitroreductase-like"/>
    <property type="match status" value="1"/>
</dbReference>
<dbReference type="PANTHER" id="PTHR43673:SF10">
    <property type="entry name" value="NADH DEHYDROGENASE_NAD(P)H NITROREDUCTASE XCC3605-RELATED"/>
    <property type="match status" value="1"/>
</dbReference>
<evidence type="ECO:0000256" key="3">
    <source>
        <dbReference type="SAM" id="MobiDB-lite"/>
    </source>
</evidence>
<dbReference type="InterPro" id="IPR000415">
    <property type="entry name" value="Nitroreductase-like"/>
</dbReference>
<evidence type="ECO:0000256" key="2">
    <source>
        <dbReference type="ARBA" id="ARBA00023002"/>
    </source>
</evidence>
<dbReference type="RefSeq" id="WP_203986683.1">
    <property type="nucleotide sequence ID" value="NZ_BOOU01000050.1"/>
</dbReference>
<accession>A0A919R534</accession>
<dbReference type="InterPro" id="IPR029479">
    <property type="entry name" value="Nitroreductase"/>
</dbReference>
<keyword evidence="6" id="KW-1185">Reference proteome</keyword>
<evidence type="ECO:0000256" key="1">
    <source>
        <dbReference type="ARBA" id="ARBA00007118"/>
    </source>
</evidence>
<organism evidence="5 6">
    <name type="scientific">Sphaerisporangium rufum</name>
    <dbReference type="NCBI Taxonomy" id="1381558"/>
    <lineage>
        <taxon>Bacteria</taxon>
        <taxon>Bacillati</taxon>
        <taxon>Actinomycetota</taxon>
        <taxon>Actinomycetes</taxon>
        <taxon>Streptosporangiales</taxon>
        <taxon>Streptosporangiaceae</taxon>
        <taxon>Sphaerisporangium</taxon>
    </lineage>
</organism>
<feature type="region of interest" description="Disordered" evidence="3">
    <location>
        <begin position="99"/>
        <end position="141"/>
    </location>
</feature>